<name>A0A0W0U763_9GAMM</name>
<dbReference type="InterPro" id="IPR011009">
    <property type="entry name" value="Kinase-like_dom_sf"/>
</dbReference>
<evidence type="ECO:0000256" key="8">
    <source>
        <dbReference type="ARBA" id="ARBA00022741"/>
    </source>
</evidence>
<feature type="active site" description="Proton acceptor" evidence="13">
    <location>
        <position position="287"/>
    </location>
</feature>
<evidence type="ECO:0000256" key="12">
    <source>
        <dbReference type="ARBA" id="ARBA00023136"/>
    </source>
</evidence>
<feature type="domain" description="ABC1 atypical kinase-like" evidence="14">
    <location>
        <begin position="93"/>
        <end position="342"/>
    </location>
</feature>
<keyword evidence="9 13" id="KW-0418">Kinase</keyword>
<dbReference type="InterPro" id="IPR010232">
    <property type="entry name" value="UbiB"/>
</dbReference>
<keyword evidence="5 13" id="KW-0808">Transferase</keyword>
<comment type="pathway">
    <text evidence="1 13">Cofactor biosynthesis; ubiquinone biosynthesis [regulation].</text>
</comment>
<dbReference type="InterPro" id="IPR045308">
    <property type="entry name" value="UbiB_bact"/>
</dbReference>
<dbReference type="NCBIfam" id="NF003404">
    <property type="entry name" value="PRK04750.1"/>
    <property type="match status" value="1"/>
</dbReference>
<evidence type="ECO:0000313" key="17">
    <source>
        <dbReference type="Proteomes" id="UP000054698"/>
    </source>
</evidence>
<evidence type="ECO:0000256" key="5">
    <source>
        <dbReference type="ARBA" id="ARBA00022679"/>
    </source>
</evidence>
<evidence type="ECO:0000256" key="3">
    <source>
        <dbReference type="ARBA" id="ARBA00022475"/>
    </source>
</evidence>
<feature type="binding site" evidence="13">
    <location>
        <position position="152"/>
    </location>
    <ligand>
        <name>ATP</name>
        <dbReference type="ChEBI" id="CHEBI:30616"/>
    </ligand>
</feature>
<evidence type="ECO:0000256" key="2">
    <source>
        <dbReference type="ARBA" id="ARBA00009670"/>
    </source>
</evidence>
<reference evidence="15 17" key="1">
    <citation type="submission" date="2015-11" db="EMBL/GenBank/DDBJ databases">
        <title>Genomic analysis of 38 Legionella species identifies large and diverse effector repertoires.</title>
        <authorList>
            <person name="Burstein D."/>
            <person name="Amaro F."/>
            <person name="Zusman T."/>
            <person name="Lifshitz Z."/>
            <person name="Cohen O."/>
            <person name="Gilbert J.A."/>
            <person name="Pupko T."/>
            <person name="Shuman H.A."/>
            <person name="Segal G."/>
        </authorList>
    </citation>
    <scope>NUCLEOTIDE SEQUENCE [LARGE SCALE GENOMIC DNA]</scope>
    <source>
        <strain evidence="15 17">WO-44C</strain>
    </source>
</reference>
<feature type="transmembrane region" description="Helical" evidence="13">
    <location>
        <begin position="502"/>
        <end position="521"/>
    </location>
</feature>
<dbReference type="GO" id="GO:0004672">
    <property type="term" value="F:protein kinase activity"/>
    <property type="evidence" value="ECO:0007669"/>
    <property type="project" value="UniProtKB-UniRule"/>
</dbReference>
<sequence length="550" mass="63465">MNSIKQLLRLLHINLILAKNGLDQVIVSIRLFSPFRFIVYLNPWNWVRKEKLTRGEALRKTLEELGPIFIKFGQALSTRPDILPPDIALELCKLQDKVPPFASEKALAIVEAAFGQSAFQVFAQFDPIPLASASMAQVHAATLKTGEEVVVKILRPNMRKIIEKDLSIMYTIANFADRYWAESKRLKPKEIVQEFEHNLFDELDLQREAANAGQLRRNFHNSPLLYIPEVFWDYTRENVMVMERIYGIPVSDIATLQERGVNIKKLAERGVEIFFTQVFRDCFFHADMHPGNIFVSPLHPHDPQYICIDFGIIGTLNDSDKRYLAENLYAFFNRDYRRVAQLHVESGWVARDTRIEEFESAIRTVCEPIFEKPLKDISFAQVVLRLFQVARRFHMEVQPQLVLLQKTLLAIEGLGRQLYPELDLWVTAKPFLEKWLKEQMGPKAFIRQLRENLPFLTEQLPHMPRLLHDVLELTKEQKIRALMPVNNQQNAYMTRNAWYKGLGLGIFITMATVGALSYFKLLNHDKLSAIAITIAIGGGFVAFINRTSRS</sequence>
<keyword evidence="4" id="KW-0997">Cell inner membrane</keyword>
<comment type="function">
    <text evidence="13">Is probably a protein kinase regulator of UbiI activity which is involved in aerobic coenzyme Q (ubiquinone) biosynthesis.</text>
</comment>
<keyword evidence="11 13" id="KW-1133">Transmembrane helix</keyword>
<dbReference type="EC" id="2.7.-.-" evidence="13"/>
<dbReference type="Pfam" id="PF03109">
    <property type="entry name" value="ABC1"/>
    <property type="match status" value="1"/>
</dbReference>
<evidence type="ECO:0000256" key="4">
    <source>
        <dbReference type="ARBA" id="ARBA00022519"/>
    </source>
</evidence>
<feature type="transmembrane region" description="Helical" evidence="13">
    <location>
        <begin position="527"/>
        <end position="544"/>
    </location>
</feature>
<keyword evidence="12 13" id="KW-0472">Membrane</keyword>
<evidence type="ECO:0000259" key="14">
    <source>
        <dbReference type="Pfam" id="PF03109"/>
    </source>
</evidence>
<keyword evidence="15" id="KW-0830">Ubiquinone</keyword>
<keyword evidence="7 13" id="KW-0812">Transmembrane</keyword>
<dbReference type="GO" id="GO:0005886">
    <property type="term" value="C:plasma membrane"/>
    <property type="evidence" value="ECO:0007669"/>
    <property type="project" value="UniProtKB-SubCell"/>
</dbReference>
<dbReference type="CDD" id="cd13972">
    <property type="entry name" value="UbiB"/>
    <property type="match status" value="1"/>
</dbReference>
<dbReference type="SUPFAM" id="SSF56112">
    <property type="entry name" value="Protein kinase-like (PK-like)"/>
    <property type="match status" value="1"/>
</dbReference>
<dbReference type="GO" id="GO:0006744">
    <property type="term" value="P:ubiquinone biosynthetic process"/>
    <property type="evidence" value="ECO:0007669"/>
    <property type="project" value="UniProtKB-UniPathway"/>
</dbReference>
<accession>A0A0W0U763</accession>
<gene>
    <name evidence="13 15" type="primary">ubiB</name>
    <name evidence="16" type="synonym">aarF</name>
    <name evidence="15" type="ORF">Lfee_0277</name>
    <name evidence="16" type="ORF">NCTC12022_02200</name>
</gene>
<keyword evidence="10 13" id="KW-0067">ATP-binding</keyword>
<keyword evidence="8 13" id="KW-0547">Nucleotide-binding</keyword>
<evidence type="ECO:0000256" key="10">
    <source>
        <dbReference type="ARBA" id="ARBA00022840"/>
    </source>
</evidence>
<evidence type="ECO:0000313" key="18">
    <source>
        <dbReference type="Proteomes" id="UP000251942"/>
    </source>
</evidence>
<dbReference type="OrthoDB" id="9795390at2"/>
<dbReference type="NCBIfam" id="TIGR01982">
    <property type="entry name" value="UbiB"/>
    <property type="match status" value="1"/>
</dbReference>
<keyword evidence="3 13" id="KW-1003">Cell membrane</keyword>
<dbReference type="Proteomes" id="UP000054698">
    <property type="component" value="Unassembled WGS sequence"/>
</dbReference>
<evidence type="ECO:0000256" key="11">
    <source>
        <dbReference type="ARBA" id="ARBA00022989"/>
    </source>
</evidence>
<dbReference type="RefSeq" id="WP_058443499.1">
    <property type="nucleotide sequence ID" value="NZ_CAAAHT010000009.1"/>
</dbReference>
<keyword evidence="6 13" id="KW-0831">Ubiquinone biosynthesis</keyword>
<dbReference type="EMBL" id="UASS01000022">
    <property type="protein sequence ID" value="SPX61460.1"/>
    <property type="molecule type" value="Genomic_DNA"/>
</dbReference>
<feature type="binding site" evidence="13">
    <location>
        <begin position="130"/>
        <end position="138"/>
    </location>
    <ligand>
        <name>ATP</name>
        <dbReference type="ChEBI" id="CHEBI:30616"/>
    </ligand>
</feature>
<evidence type="ECO:0000313" key="16">
    <source>
        <dbReference type="EMBL" id="SPX61460.1"/>
    </source>
</evidence>
<comment type="caution">
    <text evidence="13">Lacks conserved residue(s) required for the propagation of feature annotation.</text>
</comment>
<protein>
    <recommendedName>
        <fullName evidence="13">Probable protein kinase UbiB</fullName>
        <ecNumber evidence="13">2.7.-.-</ecNumber>
    </recommendedName>
    <alternativeName>
        <fullName evidence="13">Ubiquinone biosynthesis protein UbiB</fullName>
    </alternativeName>
</protein>
<organism evidence="15 17">
    <name type="scientific">Legionella feeleii</name>
    <dbReference type="NCBI Taxonomy" id="453"/>
    <lineage>
        <taxon>Bacteria</taxon>
        <taxon>Pseudomonadati</taxon>
        <taxon>Pseudomonadota</taxon>
        <taxon>Gammaproteobacteria</taxon>
        <taxon>Legionellales</taxon>
        <taxon>Legionellaceae</taxon>
        <taxon>Legionella</taxon>
    </lineage>
</organism>
<dbReference type="UniPathway" id="UPA00232"/>
<keyword evidence="17" id="KW-1185">Reference proteome</keyword>
<comment type="similarity">
    <text evidence="13">Belongs to the ABC1 family. UbiB subfamily.</text>
</comment>
<dbReference type="GO" id="GO:0010795">
    <property type="term" value="P:regulation of ubiquinone biosynthetic process"/>
    <property type="evidence" value="ECO:0007669"/>
    <property type="project" value="UniProtKB-UniRule"/>
</dbReference>
<dbReference type="AlphaFoldDB" id="A0A0W0U763"/>
<evidence type="ECO:0000313" key="15">
    <source>
        <dbReference type="EMBL" id="KTD03876.1"/>
    </source>
</evidence>
<dbReference type="HAMAP" id="MF_00414">
    <property type="entry name" value="UbiB"/>
    <property type="match status" value="1"/>
</dbReference>
<evidence type="ECO:0000256" key="13">
    <source>
        <dbReference type="HAMAP-Rule" id="MF_00414"/>
    </source>
</evidence>
<comment type="similarity">
    <text evidence="2">Belongs to the protein kinase superfamily. ADCK protein kinase family.</text>
</comment>
<reference evidence="16 18" key="2">
    <citation type="submission" date="2018-06" db="EMBL/GenBank/DDBJ databases">
        <authorList>
            <consortium name="Pathogen Informatics"/>
            <person name="Doyle S."/>
        </authorList>
    </citation>
    <scope>NUCLEOTIDE SEQUENCE [LARGE SCALE GENOMIC DNA]</scope>
    <source>
        <strain evidence="16 18">NCTC12022</strain>
    </source>
</reference>
<dbReference type="GO" id="GO:0005524">
    <property type="term" value="F:ATP binding"/>
    <property type="evidence" value="ECO:0007669"/>
    <property type="project" value="UniProtKB-KW"/>
</dbReference>
<dbReference type="PANTHER" id="PTHR10566">
    <property type="entry name" value="CHAPERONE-ACTIVITY OF BC1 COMPLEX CABC1 -RELATED"/>
    <property type="match status" value="1"/>
</dbReference>
<dbReference type="PANTHER" id="PTHR10566:SF113">
    <property type="entry name" value="PROTEIN ACTIVITY OF BC1 COMPLEX KINASE 7, CHLOROPLASTIC"/>
    <property type="match status" value="1"/>
</dbReference>
<dbReference type="PATRIC" id="fig|453.4.peg.303"/>
<evidence type="ECO:0000256" key="1">
    <source>
        <dbReference type="ARBA" id="ARBA00005020"/>
    </source>
</evidence>
<evidence type="ECO:0000256" key="6">
    <source>
        <dbReference type="ARBA" id="ARBA00022688"/>
    </source>
</evidence>
<dbReference type="InterPro" id="IPR004147">
    <property type="entry name" value="ABC1_dom"/>
</dbReference>
<proteinExistence type="inferred from homology"/>
<dbReference type="InterPro" id="IPR050154">
    <property type="entry name" value="UbiB_kinase"/>
</dbReference>
<dbReference type="Proteomes" id="UP000251942">
    <property type="component" value="Unassembled WGS sequence"/>
</dbReference>
<dbReference type="EMBL" id="LNYB01000012">
    <property type="protein sequence ID" value="KTD03876.1"/>
    <property type="molecule type" value="Genomic_DNA"/>
</dbReference>
<evidence type="ECO:0000256" key="7">
    <source>
        <dbReference type="ARBA" id="ARBA00022692"/>
    </source>
</evidence>
<evidence type="ECO:0000256" key="9">
    <source>
        <dbReference type="ARBA" id="ARBA00022777"/>
    </source>
</evidence>
<dbReference type="STRING" id="453.Lfee_0277"/>
<comment type="subcellular location">
    <subcellularLocation>
        <location evidence="13">Cell membrane</location>
        <topology evidence="13">Multi-pass membrane protein</topology>
    </subcellularLocation>
</comment>